<feature type="transmembrane region" description="Helical" evidence="8">
    <location>
        <begin position="522"/>
        <end position="539"/>
    </location>
</feature>
<name>C1DUI4_SULAA</name>
<dbReference type="Gene3D" id="3.30.2090.10">
    <property type="entry name" value="Multidrug efflux transporter AcrB TolC docking domain, DN and DC subdomains"/>
    <property type="match status" value="2"/>
</dbReference>
<feature type="transmembrane region" description="Helical" evidence="8">
    <location>
        <begin position="906"/>
        <end position="931"/>
    </location>
</feature>
<evidence type="ECO:0000256" key="3">
    <source>
        <dbReference type="ARBA" id="ARBA00022448"/>
    </source>
</evidence>
<evidence type="ECO:0000256" key="5">
    <source>
        <dbReference type="ARBA" id="ARBA00022692"/>
    </source>
</evidence>
<dbReference type="SUPFAM" id="SSF82866">
    <property type="entry name" value="Multidrug efflux transporter AcrB transmembrane domain"/>
    <property type="match status" value="2"/>
</dbReference>
<keyword evidence="10" id="KW-1185">Reference proteome</keyword>
<feature type="transmembrane region" description="Helical" evidence="8">
    <location>
        <begin position="880"/>
        <end position="900"/>
    </location>
</feature>
<dbReference type="InterPro" id="IPR001036">
    <property type="entry name" value="Acrflvin-R"/>
</dbReference>
<keyword evidence="3" id="KW-0813">Transport</keyword>
<dbReference type="SUPFAM" id="SSF82693">
    <property type="entry name" value="Multidrug efflux transporter AcrB pore domain, PN1, PN2, PC1 and PC2 subdomains"/>
    <property type="match status" value="2"/>
</dbReference>
<feature type="transmembrane region" description="Helical" evidence="8">
    <location>
        <begin position="431"/>
        <end position="452"/>
    </location>
</feature>
<dbReference type="RefSeq" id="WP_012673439.1">
    <property type="nucleotide sequence ID" value="NC_012438.1"/>
</dbReference>
<gene>
    <name evidence="9" type="ordered locus">SULAZ_0792</name>
</gene>
<dbReference type="eggNOG" id="COG3696">
    <property type="taxonomic scope" value="Bacteria"/>
</dbReference>
<dbReference type="Gene3D" id="1.20.1640.10">
    <property type="entry name" value="Multidrug efflux transporter AcrB transmembrane domain"/>
    <property type="match status" value="2"/>
</dbReference>
<dbReference type="SUPFAM" id="SSF82714">
    <property type="entry name" value="Multidrug efflux transporter AcrB TolC docking domain, DN and DC subdomains"/>
    <property type="match status" value="2"/>
</dbReference>
<feature type="transmembrane region" description="Helical" evidence="8">
    <location>
        <begin position="501"/>
        <end position="517"/>
    </location>
</feature>
<dbReference type="Gene3D" id="3.30.70.1430">
    <property type="entry name" value="Multidrug efflux transporter AcrB pore domain"/>
    <property type="match status" value="2"/>
</dbReference>
<comment type="subcellular location">
    <subcellularLocation>
        <location evidence="1">Cell membrane</location>
        <topology evidence="1">Multi-pass membrane protein</topology>
    </subcellularLocation>
</comment>
<dbReference type="GO" id="GO:0042910">
    <property type="term" value="F:xenobiotic transmembrane transporter activity"/>
    <property type="evidence" value="ECO:0007669"/>
    <property type="project" value="TreeGrafter"/>
</dbReference>
<keyword evidence="6 8" id="KW-1133">Transmembrane helix</keyword>
<dbReference type="EMBL" id="CP001229">
    <property type="protein sequence ID" value="ACN98113.1"/>
    <property type="molecule type" value="Genomic_DNA"/>
</dbReference>
<dbReference type="Gene3D" id="3.30.70.1440">
    <property type="entry name" value="Multidrug efflux transporter AcrB pore domain"/>
    <property type="match status" value="1"/>
</dbReference>
<proteinExistence type="inferred from homology"/>
<evidence type="ECO:0000256" key="4">
    <source>
        <dbReference type="ARBA" id="ARBA00022475"/>
    </source>
</evidence>
<feature type="transmembrane region" description="Helical" evidence="8">
    <location>
        <begin position="856"/>
        <end position="873"/>
    </location>
</feature>
<feature type="transmembrane region" description="Helical" evidence="8">
    <location>
        <begin position="464"/>
        <end position="489"/>
    </location>
</feature>
<organism evidence="9 10">
    <name type="scientific">Sulfurihydrogenibium azorense (strain DSM 15241 / OCM 825 / Az-Fu1)</name>
    <dbReference type="NCBI Taxonomy" id="204536"/>
    <lineage>
        <taxon>Bacteria</taxon>
        <taxon>Pseudomonadati</taxon>
        <taxon>Aquificota</taxon>
        <taxon>Aquificia</taxon>
        <taxon>Aquificales</taxon>
        <taxon>Hydrogenothermaceae</taxon>
        <taxon>Sulfurihydrogenibium</taxon>
    </lineage>
</organism>
<dbReference type="Gene3D" id="3.30.70.1320">
    <property type="entry name" value="Multidrug efflux transporter AcrB pore domain like"/>
    <property type="match status" value="1"/>
</dbReference>
<evidence type="ECO:0000256" key="2">
    <source>
        <dbReference type="ARBA" id="ARBA00010942"/>
    </source>
</evidence>
<dbReference type="InterPro" id="IPR027463">
    <property type="entry name" value="AcrB_DN_DC_subdom"/>
</dbReference>
<feature type="transmembrane region" description="Helical" evidence="8">
    <location>
        <begin position="12"/>
        <end position="30"/>
    </location>
</feature>
<reference evidence="9 10" key="1">
    <citation type="journal article" date="2009" name="J. Bacteriol.">
        <title>Complete and draft genome sequences of six members of the Aquificales.</title>
        <authorList>
            <person name="Reysenbach A.L."/>
            <person name="Hamamura N."/>
            <person name="Podar M."/>
            <person name="Griffiths E."/>
            <person name="Ferreira S."/>
            <person name="Hochstein R."/>
            <person name="Heidelberg J."/>
            <person name="Johnson J."/>
            <person name="Mead D."/>
            <person name="Pohorille A."/>
            <person name="Sarmiento M."/>
            <person name="Schweighofer K."/>
            <person name="Seshadri R."/>
            <person name="Voytek M.A."/>
        </authorList>
    </citation>
    <scope>NUCLEOTIDE SEQUENCE [LARGE SCALE GENOMIC DNA]</scope>
    <source>
        <strain evidence="10">Az-Fu1 / DSM 15241 / OCM 825</strain>
    </source>
</reference>
<dbReference type="OrthoDB" id="8270at2"/>
<comment type="similarity">
    <text evidence="2">Belongs to the resistance-nodulation-cell division (RND) (TC 2.A.6) family.</text>
</comment>
<feature type="transmembrane region" description="Helical" evidence="8">
    <location>
        <begin position="343"/>
        <end position="376"/>
    </location>
</feature>
<dbReference type="PANTHER" id="PTHR32063:SF19">
    <property type="entry name" value="CATION EFFLUX SYSTEM PROTEIN CUSA"/>
    <property type="match status" value="1"/>
</dbReference>
<evidence type="ECO:0000256" key="6">
    <source>
        <dbReference type="ARBA" id="ARBA00022989"/>
    </source>
</evidence>
<evidence type="ECO:0000313" key="9">
    <source>
        <dbReference type="EMBL" id="ACN98113.1"/>
    </source>
</evidence>
<sequence length="1022" mass="114411">MDKLVNILIKYRFVVLSFCVFIFFYGLYSIKKTPLDAIPDLTDTQVIVYSKWIGQSPSVIENQITYPIVSNLMGLAKVKSVRGYSMPNYSIIYVIFQDGVDLYWARSRVLEKISSIQDSLPPQASVELSPDATGVGWIYQYVLVSKNRSLDELWSIQNFYLKYGLLSVENVADVVSIGGFEREFRVILDPKKCFQFNISLEDVVKALKETNKETGGKYIEYNSREFIVRSKGYISAIDDIKNTVVKVQNSVPIKIGDFAKVVETPAFRMATADFNGLGNTVGAVVIMRSNANAYETIKQVKEKLNSLKAGLPSDIEIIPVYDRSKLIEDSINHLKKVLIEESFVVVVVIGLFLLSITLGIVVVIFLVLSVLTTFILMNLFNINSNIMSLGGIAIAIGTMVDASIVLIESFVKRKEEGKSVVDALKESFSEVGKPIFLALLIVAVSFIPLLALKGQAGKLFHPLILTKTFSMLVASVLSLVVVPVLIYYLGRGKFIPEEKHPLVRFFIKIYTPLFFLAVRYRYIVLILIPISIVGNYLIYKNLQKEFIPQLNEGVIMYMPITSAGISIQEAQRLLTLQDKIIKKFPEVETVFGKAGRADTATDPAPLSMIETIITLKPIDKWRDGMTYENLISQLDRQLQLPGVVNSWTMPIRGRIDMISTGIRTPLGIKVYGSDINQTLELAKNIEMSLTGIDGIMSVFAERTSYATYLDIVPDREKLALYGLRVEDVAKTIEYLFGNIPVSVYISGRERYNITIGIPRDLRQFPEEVILPLNDKFIPLKAVAEVKRVSSTAEIKSENGLFVSYVYITPKQDADITKIVQTATERINKEVNFPAGYYYQFSGQFEYWQEALNDLKLIIPLVLITIFVLVYLSFERVFETVLVIVTLPVSVFGGFLVMYILGYKLSIASITGFLALLGVAVEMSIVMIIYIVNALKESKIVSKEEFINKVYFGSVKRVRPKTMTLITILASLIPAVLLKGPSSEIISVVALPMLGGILTSFITSLFLIPALYSLKVGKEIKSY</sequence>
<dbReference type="InterPro" id="IPR004763">
    <property type="entry name" value="CusA-like"/>
</dbReference>
<keyword evidence="7 8" id="KW-0472">Membrane</keyword>
<protein>
    <submittedName>
        <fullName evidence="9">Cation efflux system protein CusA</fullName>
    </submittedName>
</protein>
<keyword evidence="4" id="KW-1003">Cell membrane</keyword>
<evidence type="ECO:0000256" key="8">
    <source>
        <dbReference type="SAM" id="Phobius"/>
    </source>
</evidence>
<dbReference type="KEGG" id="saf:SULAZ_0792"/>
<dbReference type="GO" id="GO:0008324">
    <property type="term" value="F:monoatomic cation transmembrane transporter activity"/>
    <property type="evidence" value="ECO:0007669"/>
    <property type="project" value="InterPro"/>
</dbReference>
<keyword evidence="5 8" id="KW-0812">Transmembrane</keyword>
<dbReference type="NCBIfam" id="TIGR00914">
    <property type="entry name" value="2A0601"/>
    <property type="match status" value="1"/>
</dbReference>
<evidence type="ECO:0000256" key="7">
    <source>
        <dbReference type="ARBA" id="ARBA00023136"/>
    </source>
</evidence>
<feature type="transmembrane region" description="Helical" evidence="8">
    <location>
        <begin position="984"/>
        <end position="1011"/>
    </location>
</feature>
<dbReference type="HOGENOM" id="CLU_002755_1_2_0"/>
<accession>C1DUI4</accession>
<dbReference type="Pfam" id="PF00873">
    <property type="entry name" value="ACR_tran"/>
    <property type="match status" value="1"/>
</dbReference>
<dbReference type="PRINTS" id="PR00702">
    <property type="entry name" value="ACRIFLAVINRP"/>
</dbReference>
<evidence type="ECO:0000256" key="1">
    <source>
        <dbReference type="ARBA" id="ARBA00004651"/>
    </source>
</evidence>
<feature type="transmembrane region" description="Helical" evidence="8">
    <location>
        <begin position="961"/>
        <end position="978"/>
    </location>
</feature>
<dbReference type="AlphaFoldDB" id="C1DUI4"/>
<dbReference type="STRING" id="204536.SULAZ_0792"/>
<dbReference type="GO" id="GO:0005886">
    <property type="term" value="C:plasma membrane"/>
    <property type="evidence" value="ECO:0007669"/>
    <property type="project" value="UniProtKB-SubCell"/>
</dbReference>
<evidence type="ECO:0000313" key="10">
    <source>
        <dbReference type="Proteomes" id="UP000001369"/>
    </source>
</evidence>
<dbReference type="PANTHER" id="PTHR32063">
    <property type="match status" value="1"/>
</dbReference>
<dbReference type="Proteomes" id="UP000001369">
    <property type="component" value="Chromosome"/>
</dbReference>